<feature type="non-terminal residue" evidence="2">
    <location>
        <position position="1"/>
    </location>
</feature>
<feature type="compositionally biased region" description="Low complexity" evidence="1">
    <location>
        <begin position="99"/>
        <end position="113"/>
    </location>
</feature>
<feature type="region of interest" description="Disordered" evidence="1">
    <location>
        <begin position="50"/>
        <end position="122"/>
    </location>
</feature>
<dbReference type="AlphaFoldDB" id="A0A0F9BLC5"/>
<dbReference type="EMBL" id="LAZR01040380">
    <property type="protein sequence ID" value="KKL14627.1"/>
    <property type="molecule type" value="Genomic_DNA"/>
</dbReference>
<comment type="caution">
    <text evidence="2">The sequence shown here is derived from an EMBL/GenBank/DDBJ whole genome shotgun (WGS) entry which is preliminary data.</text>
</comment>
<proteinExistence type="predicted"/>
<name>A0A0F9BLC5_9ZZZZ</name>
<gene>
    <name evidence="2" type="ORF">LCGC14_2513780</name>
</gene>
<reference evidence="2" key="1">
    <citation type="journal article" date="2015" name="Nature">
        <title>Complex archaea that bridge the gap between prokaryotes and eukaryotes.</title>
        <authorList>
            <person name="Spang A."/>
            <person name="Saw J.H."/>
            <person name="Jorgensen S.L."/>
            <person name="Zaremba-Niedzwiedzka K."/>
            <person name="Martijn J."/>
            <person name="Lind A.E."/>
            <person name="van Eijk R."/>
            <person name="Schleper C."/>
            <person name="Guy L."/>
            <person name="Ettema T.J."/>
        </authorList>
    </citation>
    <scope>NUCLEOTIDE SEQUENCE</scope>
</reference>
<accession>A0A0F9BLC5</accession>
<organism evidence="2">
    <name type="scientific">marine sediment metagenome</name>
    <dbReference type="NCBI Taxonomy" id="412755"/>
    <lineage>
        <taxon>unclassified sequences</taxon>
        <taxon>metagenomes</taxon>
        <taxon>ecological metagenomes</taxon>
    </lineage>
</organism>
<evidence type="ECO:0000256" key="1">
    <source>
        <dbReference type="SAM" id="MobiDB-lite"/>
    </source>
</evidence>
<evidence type="ECO:0000313" key="2">
    <source>
        <dbReference type="EMBL" id="KKL14627.1"/>
    </source>
</evidence>
<protein>
    <submittedName>
        <fullName evidence="2">Uncharacterized protein</fullName>
    </submittedName>
</protein>
<sequence length="151" mass="15976">VQQYKGWFRTRGSKEVEHQNVLYQAPEQPPVPDIGLGTAGSTMANLRALNEPQLPGGVGGSASDFNRLAPVPDTQVDSSPERALESVRNPQGVSPLPDTSPAPTNTTATSGAAQLPPGGITQDQWEGLIQQAIAGPPKRTRAEAEEFLRSP</sequence>